<evidence type="ECO:0000313" key="2">
    <source>
        <dbReference type="Proteomes" id="UP000015105"/>
    </source>
</evidence>
<accession>A0A452XTL1</accession>
<dbReference type="Gramene" id="AET1Gv20158100.2">
    <property type="protein sequence ID" value="AET1Gv20158100.2"/>
    <property type="gene ID" value="AET1Gv20158100"/>
</dbReference>
<reference evidence="1" key="5">
    <citation type="journal article" date="2021" name="G3 (Bethesda)">
        <title>Aegilops tauschii genome assembly Aet v5.0 features greater sequence contiguity and improved annotation.</title>
        <authorList>
            <person name="Wang L."/>
            <person name="Zhu T."/>
            <person name="Rodriguez J.C."/>
            <person name="Deal K.R."/>
            <person name="Dubcovsky J."/>
            <person name="McGuire P.E."/>
            <person name="Lux T."/>
            <person name="Spannagl M."/>
            <person name="Mayer K.F.X."/>
            <person name="Baldrich P."/>
            <person name="Meyers B.C."/>
            <person name="Huo N."/>
            <person name="Gu Y.Q."/>
            <person name="Zhou H."/>
            <person name="Devos K.M."/>
            <person name="Bennetzen J.L."/>
            <person name="Unver T."/>
            <person name="Budak H."/>
            <person name="Gulick P.J."/>
            <person name="Galiba G."/>
            <person name="Kalapos B."/>
            <person name="Nelson D.R."/>
            <person name="Li P."/>
            <person name="You F.M."/>
            <person name="Luo M.C."/>
            <person name="Dvorak J."/>
        </authorList>
    </citation>
    <scope>NUCLEOTIDE SEQUENCE [LARGE SCALE GENOMIC DNA]</scope>
    <source>
        <strain evidence="1">cv. AL8/78</strain>
    </source>
</reference>
<dbReference type="Proteomes" id="UP000015105">
    <property type="component" value="Chromosome 1D"/>
</dbReference>
<evidence type="ECO:0000313" key="1">
    <source>
        <dbReference type="EnsemblPlants" id="AET1Gv20158100.2"/>
    </source>
</evidence>
<reference evidence="2" key="1">
    <citation type="journal article" date="2014" name="Science">
        <title>Ancient hybridizations among the ancestral genomes of bread wheat.</title>
        <authorList>
            <consortium name="International Wheat Genome Sequencing Consortium,"/>
            <person name="Marcussen T."/>
            <person name="Sandve S.R."/>
            <person name="Heier L."/>
            <person name="Spannagl M."/>
            <person name="Pfeifer M."/>
            <person name="Jakobsen K.S."/>
            <person name="Wulff B.B."/>
            <person name="Steuernagel B."/>
            <person name="Mayer K.F."/>
            <person name="Olsen O.A."/>
        </authorList>
    </citation>
    <scope>NUCLEOTIDE SEQUENCE [LARGE SCALE GENOMIC DNA]</scope>
    <source>
        <strain evidence="2">cv. AL8/78</strain>
    </source>
</reference>
<protein>
    <submittedName>
        <fullName evidence="1">Uncharacterized protein</fullName>
    </submittedName>
</protein>
<dbReference type="EnsemblPlants" id="AET1Gv20158100.2">
    <property type="protein sequence ID" value="AET1Gv20158100.2"/>
    <property type="gene ID" value="AET1Gv20158100"/>
</dbReference>
<reference evidence="2" key="2">
    <citation type="journal article" date="2017" name="Nat. Plants">
        <title>The Aegilops tauschii genome reveals multiple impacts of transposons.</title>
        <authorList>
            <person name="Zhao G."/>
            <person name="Zou C."/>
            <person name="Li K."/>
            <person name="Wang K."/>
            <person name="Li T."/>
            <person name="Gao L."/>
            <person name="Zhang X."/>
            <person name="Wang H."/>
            <person name="Yang Z."/>
            <person name="Liu X."/>
            <person name="Jiang W."/>
            <person name="Mao L."/>
            <person name="Kong X."/>
            <person name="Jiao Y."/>
            <person name="Jia J."/>
        </authorList>
    </citation>
    <scope>NUCLEOTIDE SEQUENCE [LARGE SCALE GENOMIC DNA]</scope>
    <source>
        <strain evidence="2">cv. AL8/78</strain>
    </source>
</reference>
<keyword evidence="2" id="KW-1185">Reference proteome</keyword>
<sequence length="73" mass="8427">MMIVVAGRTVRLQPLRSPRINTRLTSCYIYLFHGISPTCSHFPSMCSSYMHCTIASSEFLLRCLCYQIRTCLF</sequence>
<reference evidence="1" key="3">
    <citation type="journal article" date="2017" name="Nature">
        <title>Genome sequence of the progenitor of the wheat D genome Aegilops tauschii.</title>
        <authorList>
            <person name="Luo M.C."/>
            <person name="Gu Y.Q."/>
            <person name="Puiu D."/>
            <person name="Wang H."/>
            <person name="Twardziok S.O."/>
            <person name="Deal K.R."/>
            <person name="Huo N."/>
            <person name="Zhu T."/>
            <person name="Wang L."/>
            <person name="Wang Y."/>
            <person name="McGuire P.E."/>
            <person name="Liu S."/>
            <person name="Long H."/>
            <person name="Ramasamy R.K."/>
            <person name="Rodriguez J.C."/>
            <person name="Van S.L."/>
            <person name="Yuan L."/>
            <person name="Wang Z."/>
            <person name="Xia Z."/>
            <person name="Xiao L."/>
            <person name="Anderson O.D."/>
            <person name="Ouyang S."/>
            <person name="Liang Y."/>
            <person name="Zimin A.V."/>
            <person name="Pertea G."/>
            <person name="Qi P."/>
            <person name="Bennetzen J.L."/>
            <person name="Dai X."/>
            <person name="Dawson M.W."/>
            <person name="Muller H.G."/>
            <person name="Kugler K."/>
            <person name="Rivarola-Duarte L."/>
            <person name="Spannagl M."/>
            <person name="Mayer K.F.X."/>
            <person name="Lu F.H."/>
            <person name="Bevan M.W."/>
            <person name="Leroy P."/>
            <person name="Li P."/>
            <person name="You F.M."/>
            <person name="Sun Q."/>
            <person name="Liu Z."/>
            <person name="Lyons E."/>
            <person name="Wicker T."/>
            <person name="Salzberg S.L."/>
            <person name="Devos K.M."/>
            <person name="Dvorak J."/>
        </authorList>
    </citation>
    <scope>NUCLEOTIDE SEQUENCE [LARGE SCALE GENOMIC DNA]</scope>
    <source>
        <strain evidence="1">cv. AL8/78</strain>
    </source>
</reference>
<dbReference type="EnsemblPlants" id="AET1Gv20158100.1">
    <property type="protein sequence ID" value="AET1Gv20158100.1"/>
    <property type="gene ID" value="AET1Gv20158100"/>
</dbReference>
<reference evidence="1" key="4">
    <citation type="submission" date="2019-03" db="UniProtKB">
        <authorList>
            <consortium name="EnsemblPlants"/>
        </authorList>
    </citation>
    <scope>IDENTIFICATION</scope>
</reference>
<dbReference type="Gramene" id="AET1Gv20158100.1">
    <property type="protein sequence ID" value="AET1Gv20158100.1"/>
    <property type="gene ID" value="AET1Gv20158100"/>
</dbReference>
<organism evidence="1 2">
    <name type="scientific">Aegilops tauschii subsp. strangulata</name>
    <name type="common">Goatgrass</name>
    <dbReference type="NCBI Taxonomy" id="200361"/>
    <lineage>
        <taxon>Eukaryota</taxon>
        <taxon>Viridiplantae</taxon>
        <taxon>Streptophyta</taxon>
        <taxon>Embryophyta</taxon>
        <taxon>Tracheophyta</taxon>
        <taxon>Spermatophyta</taxon>
        <taxon>Magnoliopsida</taxon>
        <taxon>Liliopsida</taxon>
        <taxon>Poales</taxon>
        <taxon>Poaceae</taxon>
        <taxon>BOP clade</taxon>
        <taxon>Pooideae</taxon>
        <taxon>Triticodae</taxon>
        <taxon>Triticeae</taxon>
        <taxon>Triticinae</taxon>
        <taxon>Aegilops</taxon>
    </lineage>
</organism>
<dbReference type="AlphaFoldDB" id="A0A452XTL1"/>
<name>A0A452XTL1_AEGTS</name>
<proteinExistence type="predicted"/>